<dbReference type="GO" id="GO:0006465">
    <property type="term" value="P:signal peptide processing"/>
    <property type="evidence" value="ECO:0007669"/>
    <property type="project" value="TreeGrafter"/>
</dbReference>
<sequence length="255" mass="27887">MHYSEAVIYIVVFILGACIGSFLNVCIYRLPREQSVVYKPSHCPGCGRRLGVLDLVPLLSYVLLKGRCRYCNKKISSRYPLVELITAVFFVAAYRFWGWQWQTVAMWVFFAVLITATAIDYQHKIIPDEIIIAGCLLGLPLVFLSGSGRLVDGLIGFFAAGLFFLIIAMVSKGGMGGGDIKLSALMGLFLGWPDIIVALFISFLLGGISGVILMVIGRKGRKDAVPFGPYLALGGVVAAFYAGRIIMFYLSISGF</sequence>
<dbReference type="EC" id="3.4.23.43" evidence="9"/>
<comment type="similarity">
    <text evidence="2 8">Belongs to the peptidase A24 family.</text>
</comment>
<keyword evidence="3" id="KW-1003">Cell membrane</keyword>
<evidence type="ECO:0000256" key="10">
    <source>
        <dbReference type="SAM" id="Phobius"/>
    </source>
</evidence>
<comment type="catalytic activity">
    <reaction evidence="9">
        <text>Typically cleaves a -Gly-|-Phe- bond to release an N-terminal, basic peptide of 5-8 residues from type IV prepilin, and then N-methylates the new N-terminal amino group, the methyl donor being S-adenosyl-L-methionine.</text>
        <dbReference type="EC" id="3.4.23.43"/>
    </reaction>
</comment>
<keyword evidence="9" id="KW-0645">Protease</keyword>
<dbReference type="KEGG" id="dgi:Desgi_2632"/>
<dbReference type="PANTHER" id="PTHR30487:SF0">
    <property type="entry name" value="PREPILIN LEADER PEPTIDASE_N-METHYLTRANSFERASE-RELATED"/>
    <property type="match status" value="1"/>
</dbReference>
<dbReference type="Pfam" id="PF01478">
    <property type="entry name" value="Peptidase_A24"/>
    <property type="match status" value="1"/>
</dbReference>
<keyword evidence="6 10" id="KW-1133">Transmembrane helix</keyword>
<dbReference type="Gene3D" id="1.20.120.1220">
    <property type="match status" value="1"/>
</dbReference>
<feature type="domain" description="Prepilin peptidase A24 N-terminal" evidence="12">
    <location>
        <begin position="14"/>
        <end position="94"/>
    </location>
</feature>
<evidence type="ECO:0000256" key="7">
    <source>
        <dbReference type="ARBA" id="ARBA00023136"/>
    </source>
</evidence>
<dbReference type="EC" id="2.1.1.-" evidence="9"/>
<name>R4KFT2_9FIRM</name>
<evidence type="ECO:0000313" key="13">
    <source>
        <dbReference type="EMBL" id="AGL02038.1"/>
    </source>
</evidence>
<protein>
    <recommendedName>
        <fullName evidence="9">Prepilin leader peptidase/N-methyltransferase</fullName>
        <ecNumber evidence="9">2.1.1.-</ecNumber>
        <ecNumber evidence="9">3.4.23.43</ecNumber>
    </recommendedName>
</protein>
<evidence type="ECO:0000256" key="4">
    <source>
        <dbReference type="ARBA" id="ARBA00022519"/>
    </source>
</evidence>
<keyword evidence="9" id="KW-0378">Hydrolase</keyword>
<feature type="domain" description="Prepilin type IV endopeptidase peptidase" evidence="11">
    <location>
        <begin position="107"/>
        <end position="210"/>
    </location>
</feature>
<dbReference type="RefSeq" id="WP_006521766.1">
    <property type="nucleotide sequence ID" value="NC_021184.1"/>
</dbReference>
<accession>R4KFT2</accession>
<keyword evidence="9" id="KW-0808">Transferase</keyword>
<dbReference type="MEROPS" id="A24.019"/>
<dbReference type="GO" id="GO:0008168">
    <property type="term" value="F:methyltransferase activity"/>
    <property type="evidence" value="ECO:0007669"/>
    <property type="project" value="UniProtKB-KW"/>
</dbReference>
<dbReference type="Pfam" id="PF06750">
    <property type="entry name" value="A24_N_bact"/>
    <property type="match status" value="1"/>
</dbReference>
<evidence type="ECO:0000256" key="2">
    <source>
        <dbReference type="ARBA" id="ARBA00005801"/>
    </source>
</evidence>
<dbReference type="HOGENOM" id="CLU_057101_0_1_9"/>
<dbReference type="GO" id="GO:0005886">
    <property type="term" value="C:plasma membrane"/>
    <property type="evidence" value="ECO:0007669"/>
    <property type="project" value="UniProtKB-SubCell"/>
</dbReference>
<feature type="transmembrane region" description="Helical" evidence="10">
    <location>
        <begin position="182"/>
        <end position="215"/>
    </location>
</feature>
<dbReference type="Proteomes" id="UP000013520">
    <property type="component" value="Chromosome"/>
</dbReference>
<comment type="function">
    <text evidence="9">Plays an essential role in type IV pili and type II pseudopili formation by proteolytically removing the leader sequence from substrate proteins and subsequently monomethylating the alpha-amino group of the newly exposed N-terminal phenylalanine.</text>
</comment>
<evidence type="ECO:0000256" key="6">
    <source>
        <dbReference type="ARBA" id="ARBA00022989"/>
    </source>
</evidence>
<evidence type="ECO:0000256" key="1">
    <source>
        <dbReference type="ARBA" id="ARBA00004429"/>
    </source>
</evidence>
<gene>
    <name evidence="13" type="ORF">Desgi_2632</name>
</gene>
<evidence type="ECO:0000259" key="11">
    <source>
        <dbReference type="Pfam" id="PF01478"/>
    </source>
</evidence>
<keyword evidence="7 10" id="KW-0472">Membrane</keyword>
<dbReference type="InterPro" id="IPR010627">
    <property type="entry name" value="Prepilin_pept_A24_N"/>
</dbReference>
<organism evidence="13 14">
    <name type="scientific">Desulfoscipio gibsoniae DSM 7213</name>
    <dbReference type="NCBI Taxonomy" id="767817"/>
    <lineage>
        <taxon>Bacteria</taxon>
        <taxon>Bacillati</taxon>
        <taxon>Bacillota</taxon>
        <taxon>Clostridia</taxon>
        <taxon>Eubacteriales</taxon>
        <taxon>Desulfallaceae</taxon>
        <taxon>Desulfoscipio</taxon>
    </lineage>
</organism>
<dbReference type="STRING" id="767817.Desgi_2632"/>
<dbReference type="InterPro" id="IPR000045">
    <property type="entry name" value="Prepilin_IV_endopep_pep"/>
</dbReference>
<dbReference type="eggNOG" id="COG1989">
    <property type="taxonomic scope" value="Bacteria"/>
</dbReference>
<dbReference type="InterPro" id="IPR050882">
    <property type="entry name" value="Prepilin_peptidase/N-MTase"/>
</dbReference>
<evidence type="ECO:0000256" key="5">
    <source>
        <dbReference type="ARBA" id="ARBA00022692"/>
    </source>
</evidence>
<dbReference type="InterPro" id="IPR014032">
    <property type="entry name" value="Peptidase_A24A_bac"/>
</dbReference>
<dbReference type="PANTHER" id="PTHR30487">
    <property type="entry name" value="TYPE 4 PREPILIN-LIKE PROTEINS LEADER PEPTIDE-PROCESSING ENZYME"/>
    <property type="match status" value="1"/>
</dbReference>
<evidence type="ECO:0000256" key="9">
    <source>
        <dbReference type="RuleBase" id="RU003794"/>
    </source>
</evidence>
<feature type="transmembrane region" description="Helical" evidence="10">
    <location>
        <begin position="130"/>
        <end position="147"/>
    </location>
</feature>
<dbReference type="AlphaFoldDB" id="R4KFT2"/>
<evidence type="ECO:0000259" key="12">
    <source>
        <dbReference type="Pfam" id="PF06750"/>
    </source>
</evidence>
<dbReference type="OrthoDB" id="9789291at2"/>
<keyword evidence="14" id="KW-1185">Reference proteome</keyword>
<feature type="transmembrane region" description="Helical" evidence="10">
    <location>
        <begin position="227"/>
        <end position="250"/>
    </location>
</feature>
<reference evidence="13 14" key="1">
    <citation type="submission" date="2012-01" db="EMBL/GenBank/DDBJ databases">
        <title>Complete sequence of Desulfotomaculum gibsoniae DSM 7213.</title>
        <authorList>
            <consortium name="US DOE Joint Genome Institute"/>
            <person name="Lucas S."/>
            <person name="Han J."/>
            <person name="Lapidus A."/>
            <person name="Cheng J.-F."/>
            <person name="Goodwin L."/>
            <person name="Pitluck S."/>
            <person name="Peters L."/>
            <person name="Ovchinnikova G."/>
            <person name="Teshima H."/>
            <person name="Detter J.C."/>
            <person name="Han C."/>
            <person name="Tapia R."/>
            <person name="Land M."/>
            <person name="Hauser L."/>
            <person name="Kyrpides N."/>
            <person name="Ivanova N."/>
            <person name="Pagani I."/>
            <person name="Parshina S."/>
            <person name="Plugge C."/>
            <person name="Muyzer G."/>
            <person name="Kuever J."/>
            <person name="Ivanova A."/>
            <person name="Nazina T."/>
            <person name="Klenk H.-P."/>
            <person name="Brambilla E."/>
            <person name="Spring S."/>
            <person name="Stams A.F."/>
            <person name="Woyke T."/>
        </authorList>
    </citation>
    <scope>NUCLEOTIDE SEQUENCE [LARGE SCALE GENOMIC DNA]</scope>
    <source>
        <strain evidence="13 14">DSM 7213</strain>
    </source>
</reference>
<dbReference type="GO" id="GO:0004190">
    <property type="term" value="F:aspartic-type endopeptidase activity"/>
    <property type="evidence" value="ECO:0007669"/>
    <property type="project" value="UniProtKB-EC"/>
</dbReference>
<evidence type="ECO:0000313" key="14">
    <source>
        <dbReference type="Proteomes" id="UP000013520"/>
    </source>
</evidence>
<feature type="transmembrane region" description="Helical" evidence="10">
    <location>
        <begin position="153"/>
        <end position="170"/>
    </location>
</feature>
<proteinExistence type="inferred from homology"/>
<keyword evidence="5 9" id="KW-0812">Transmembrane</keyword>
<keyword evidence="9" id="KW-0489">Methyltransferase</keyword>
<dbReference type="GO" id="GO:0032259">
    <property type="term" value="P:methylation"/>
    <property type="evidence" value="ECO:0007669"/>
    <property type="project" value="UniProtKB-KW"/>
</dbReference>
<keyword evidence="4" id="KW-0997">Cell inner membrane</keyword>
<evidence type="ECO:0000256" key="3">
    <source>
        <dbReference type="ARBA" id="ARBA00022475"/>
    </source>
</evidence>
<comment type="subcellular location">
    <subcellularLocation>
        <location evidence="1">Cell inner membrane</location>
        <topology evidence="1">Multi-pass membrane protein</topology>
    </subcellularLocation>
    <subcellularLocation>
        <location evidence="9">Cell membrane</location>
        <topology evidence="9">Multi-pass membrane protein</topology>
    </subcellularLocation>
</comment>
<dbReference type="PRINTS" id="PR00864">
    <property type="entry name" value="PREPILNPTASE"/>
</dbReference>
<evidence type="ECO:0000256" key="8">
    <source>
        <dbReference type="RuleBase" id="RU003793"/>
    </source>
</evidence>
<feature type="transmembrane region" description="Helical" evidence="10">
    <location>
        <begin position="6"/>
        <end position="30"/>
    </location>
</feature>
<feature type="transmembrane region" description="Helical" evidence="10">
    <location>
        <begin position="103"/>
        <end position="121"/>
    </location>
</feature>
<keyword evidence="9" id="KW-0511">Multifunctional enzyme</keyword>
<dbReference type="EMBL" id="CP003273">
    <property type="protein sequence ID" value="AGL02038.1"/>
    <property type="molecule type" value="Genomic_DNA"/>
</dbReference>